<proteinExistence type="predicted"/>
<evidence type="ECO:0000256" key="3">
    <source>
        <dbReference type="ARBA" id="ARBA00022559"/>
    </source>
</evidence>
<evidence type="ECO:0000256" key="7">
    <source>
        <dbReference type="ARBA" id="ARBA00023004"/>
    </source>
</evidence>
<gene>
    <name evidence="13" type="primary">LOC412774</name>
</gene>
<dbReference type="InterPro" id="IPR019791">
    <property type="entry name" value="Haem_peroxidase_animal"/>
</dbReference>
<keyword evidence="2" id="KW-0964">Secreted</keyword>
<feature type="region of interest" description="Disordered" evidence="9">
    <location>
        <begin position="864"/>
        <end position="883"/>
    </location>
</feature>
<keyword evidence="8" id="KW-0479">Metal-binding</keyword>
<evidence type="ECO:0000256" key="5">
    <source>
        <dbReference type="ARBA" id="ARBA00022729"/>
    </source>
</evidence>
<dbReference type="RefSeq" id="XP_396227.5">
    <property type="nucleotide sequence ID" value="XM_396227.7"/>
</dbReference>
<keyword evidence="4 8" id="KW-0349">Heme</keyword>
<feature type="region of interest" description="Disordered" evidence="9">
    <location>
        <begin position="991"/>
        <end position="1024"/>
    </location>
</feature>
<dbReference type="FunFam" id="1.10.640.10:FF:000003">
    <property type="entry name" value="chorion peroxidase"/>
    <property type="match status" value="1"/>
</dbReference>
<feature type="transmembrane region" description="Helical" evidence="10">
    <location>
        <begin position="39"/>
        <end position="63"/>
    </location>
</feature>
<keyword evidence="10" id="KW-0812">Transmembrane</keyword>
<dbReference type="CDD" id="cd09823">
    <property type="entry name" value="peroxinectin_like"/>
    <property type="match status" value="1"/>
</dbReference>
<dbReference type="GO" id="GO:0005576">
    <property type="term" value="C:extracellular region"/>
    <property type="evidence" value="ECO:0007669"/>
    <property type="project" value="UniProtKB-SubCell"/>
</dbReference>
<reference evidence="11" key="1">
    <citation type="submission" date="2021-01" db="UniProtKB">
        <authorList>
            <consortium name="EnsemblMetazoa"/>
        </authorList>
    </citation>
    <scope>IDENTIFICATION</scope>
    <source>
        <strain evidence="11">DH4</strain>
    </source>
</reference>
<keyword evidence="6" id="KW-0560">Oxidoreductase</keyword>
<evidence type="ECO:0000313" key="12">
    <source>
        <dbReference type="Proteomes" id="UP000005203"/>
    </source>
</evidence>
<dbReference type="InterPro" id="IPR037120">
    <property type="entry name" value="Haem_peroxidase_sf_animal"/>
</dbReference>
<evidence type="ECO:0000256" key="10">
    <source>
        <dbReference type="SAM" id="Phobius"/>
    </source>
</evidence>
<organism evidence="11">
    <name type="scientific">Apis mellifera</name>
    <name type="common">Honeybee</name>
    <dbReference type="NCBI Taxonomy" id="7460"/>
    <lineage>
        <taxon>Eukaryota</taxon>
        <taxon>Metazoa</taxon>
        <taxon>Ecdysozoa</taxon>
        <taxon>Arthropoda</taxon>
        <taxon>Hexapoda</taxon>
        <taxon>Insecta</taxon>
        <taxon>Pterygota</taxon>
        <taxon>Neoptera</taxon>
        <taxon>Endopterygota</taxon>
        <taxon>Hymenoptera</taxon>
        <taxon>Apocrita</taxon>
        <taxon>Aculeata</taxon>
        <taxon>Apoidea</taxon>
        <taxon>Anthophila</taxon>
        <taxon>Apidae</taxon>
        <taxon>Apis</taxon>
    </lineage>
</organism>
<dbReference type="PRINTS" id="PR00457">
    <property type="entry name" value="ANPEROXIDASE"/>
</dbReference>
<feature type="compositionally biased region" description="Polar residues" evidence="9">
    <location>
        <begin position="864"/>
        <end position="875"/>
    </location>
</feature>
<sequence>MYTNRCVNERTSLTRPLDSPDYVEFASLLRSRKTRIRQFQCCICATLIAIFTMALVVTVSYSVSHDMMDAGPNLTAPSFESNANLTRSLKKLKLGFAPGSGSYTLFSNPSIAPSNSIFVPGQQPSRETVTNRGLSKEEVREGLKAGRQAVTERLFTDASTSPLTSPSPETRHRHAVSTCVDAGTLALAAVAELAATRKIEKLRESQGEPSAVGSFFDAGWKIFGACKQLTTPDCPPTAKYRTFDGSCNRPMQMGAAMTPFIRHLPPNYGDGINSPRRAVSGADLPSAREVSLIVHKPSPSSNPSFTVMLAVYGQFLDHDITATALSQGLNGTSIPCCPPSDAHPECFPVPVSSGDPVFDVAGRTCMDFVRSAPAPQCKLGPRQQLNQVSAFIDGSMIYGTEKNAAENLREFRGGRLRMQLTPDNRTLLPPSTDPNDGCNRETERRRGRYCFAAGDARANENLHLTTMHLLWARQHNRVAERLARINPSWDDQTLYEESRRVIGAQLQHVTYREFVPIVLGDEETDKRDLRPLRSGHREEWKLDDATVDPSIANSFATAAFRFAHTLLPGLMRMTDERAGTSSYVELHRMLFNPYSLYAEGGLRSSIASATGNVIQMTSAHVTSQLTNHLFEDPIANTSVPCGLDLVSLNIQRGRDHGLPGYTAWREYCGLGRVESFSDLDGHLDPRTLEDISSLYESVHDIDLYTGALAELPNAGSIVGSTFMCLIADQFVRLQRGDRFWYELGGQPHSFTEDQLTELRKMSLARLICDCSDEIGQIQAEVMRAIGPENPVISCEDIPAPSYEPWKEIERESFNWTGLRNDINNTIEEIVAYINNSRTNLDNDWAAFKNYVSDTFTDLRNQLSELHPTNDSQETQTPKERSDFETGEAYRYWNGLKGNVTRWLNRSMRTMTGGPAAVTKWMAFKRSVVDQFANLKEQIAATRADIAPKLATKKRYEQVSNSSRMSDAIPAIFDWKNFKSNIISSLNDTITNMKDDKMPPPIDDQATSRGDKDSAFEIDSQRSVEQESNVSSDWLAYKDQIVKTVNEIVDKIKNGMPPPGDPAWATYRNEIIKSFSNFETIPPSLERATLFNAKENVPFHGSSVVTSNDVSNLTLDWSEFRARINDSVTRMMEDILSKRPTEIDPIAWATFRVMIRNEFAGLRSEIGSIKDEWLETDRGENSSNLRANWFEYNYSDPFVVPSREEWDEFKKGINDTVMNILIIANSSDEFSFDELHGMFNRSFADLKNQLSSLRTLIEETYNNETAADWLIFQAQLNSTVKYLVDGLTANDELSIEDATDVLLKAEDELSNVRLPANSAAIPPTDWIRYASHVNKTISDALRNINETGRNHHGTMMLRAEETVVTSSSSSNDPEKIRTNWLIVPCLLASFATVSKFQIRV</sequence>
<evidence type="ECO:0000256" key="2">
    <source>
        <dbReference type="ARBA" id="ARBA00022525"/>
    </source>
</evidence>
<dbReference type="GO" id="GO:0004601">
    <property type="term" value="F:peroxidase activity"/>
    <property type="evidence" value="ECO:0007669"/>
    <property type="project" value="UniProtKB-KW"/>
</dbReference>
<feature type="compositionally biased region" description="Basic and acidic residues" evidence="9">
    <location>
        <begin position="1008"/>
        <end position="1024"/>
    </location>
</feature>
<feature type="binding site" description="axial binding residue" evidence="8">
    <location>
        <position position="564"/>
    </location>
    <ligand>
        <name>heme b</name>
        <dbReference type="ChEBI" id="CHEBI:60344"/>
    </ligand>
    <ligandPart>
        <name>Fe</name>
        <dbReference type="ChEBI" id="CHEBI:18248"/>
    </ligandPart>
</feature>
<accession>A0A8B9AZ32</accession>
<keyword evidence="12" id="KW-1185">Reference proteome</keyword>
<keyword evidence="10" id="KW-1133">Transmembrane helix</keyword>
<accession>A0A7M7R5Z4</accession>
<evidence type="ECO:0000256" key="9">
    <source>
        <dbReference type="SAM" id="MobiDB-lite"/>
    </source>
</evidence>
<keyword evidence="7 8" id="KW-0408">Iron</keyword>
<keyword evidence="5" id="KW-0732">Signal</keyword>
<dbReference type="OrthoDB" id="823504at2759"/>
<evidence type="ECO:0000256" key="8">
    <source>
        <dbReference type="PIRSR" id="PIRSR619791-2"/>
    </source>
</evidence>
<evidence type="ECO:0000256" key="4">
    <source>
        <dbReference type="ARBA" id="ARBA00022617"/>
    </source>
</evidence>
<keyword evidence="3" id="KW-0575">Peroxidase</keyword>
<dbReference type="EnsemblMetazoa" id="XM_396227">
    <property type="protein sequence ID" value="XP_396227"/>
    <property type="gene ID" value="LOC412774"/>
</dbReference>
<dbReference type="GeneID" id="412774"/>
<name>A0A7M7R5Z4_APIME</name>
<dbReference type="GO" id="GO:0022412">
    <property type="term" value="P:cellular process involved in reproduction in multicellular organism"/>
    <property type="evidence" value="ECO:0007669"/>
    <property type="project" value="UniProtKB-ARBA"/>
</dbReference>
<keyword evidence="10" id="KW-0472">Membrane</keyword>
<dbReference type="PANTHER" id="PTHR11475">
    <property type="entry name" value="OXIDASE/PEROXIDASE"/>
    <property type="match status" value="1"/>
</dbReference>
<dbReference type="InterPro" id="IPR010255">
    <property type="entry name" value="Haem_peroxidase_sf"/>
</dbReference>
<dbReference type="GO" id="GO:0006979">
    <property type="term" value="P:response to oxidative stress"/>
    <property type="evidence" value="ECO:0007669"/>
    <property type="project" value="InterPro"/>
</dbReference>
<dbReference type="GO" id="GO:0046872">
    <property type="term" value="F:metal ion binding"/>
    <property type="evidence" value="ECO:0007669"/>
    <property type="project" value="UniProtKB-KW"/>
</dbReference>
<dbReference type="GO" id="GO:0020037">
    <property type="term" value="F:heme binding"/>
    <property type="evidence" value="ECO:0007669"/>
    <property type="project" value="InterPro"/>
</dbReference>
<dbReference type="Gene3D" id="1.10.640.10">
    <property type="entry name" value="Haem peroxidase domain superfamily, animal type"/>
    <property type="match status" value="1"/>
</dbReference>
<protein>
    <submittedName>
        <fullName evidence="13">Uncharacterized protein LOC412774 isoform X1</fullName>
    </submittedName>
</protein>
<dbReference type="SUPFAM" id="SSF48113">
    <property type="entry name" value="Heme-dependent peroxidases"/>
    <property type="match status" value="1"/>
</dbReference>
<dbReference type="Pfam" id="PF03098">
    <property type="entry name" value="An_peroxidase"/>
    <property type="match status" value="1"/>
</dbReference>
<reference evidence="13" key="2">
    <citation type="submission" date="2025-04" db="UniProtKB">
        <authorList>
            <consortium name="RefSeq"/>
        </authorList>
    </citation>
    <scope>IDENTIFICATION</scope>
    <source>
        <strain evidence="13">DH4</strain>
        <tissue evidence="13">Whole body</tissue>
    </source>
</reference>
<evidence type="ECO:0000256" key="1">
    <source>
        <dbReference type="ARBA" id="ARBA00004613"/>
    </source>
</evidence>
<evidence type="ECO:0000256" key="6">
    <source>
        <dbReference type="ARBA" id="ARBA00023002"/>
    </source>
</evidence>
<dbReference type="Proteomes" id="UP000005203">
    <property type="component" value="Linkage group LG15"/>
</dbReference>
<evidence type="ECO:0000313" key="11">
    <source>
        <dbReference type="EnsemblMetazoa" id="XP_396227"/>
    </source>
</evidence>
<dbReference type="PROSITE" id="PS50292">
    <property type="entry name" value="PEROXIDASE_3"/>
    <property type="match status" value="1"/>
</dbReference>
<comment type="subcellular location">
    <subcellularLocation>
        <location evidence="1">Secreted</location>
    </subcellularLocation>
</comment>
<dbReference type="PANTHER" id="PTHR11475:SF141">
    <property type="entry name" value="CARDINAL"/>
    <property type="match status" value="1"/>
</dbReference>
<evidence type="ECO:0000313" key="13">
    <source>
        <dbReference type="RefSeq" id="XP_396227.5"/>
    </source>
</evidence>